<feature type="transmembrane region" description="Helical" evidence="7">
    <location>
        <begin position="7"/>
        <end position="29"/>
    </location>
</feature>
<evidence type="ECO:0000259" key="8">
    <source>
        <dbReference type="PROSITE" id="PS50928"/>
    </source>
</evidence>
<feature type="transmembrane region" description="Helical" evidence="7">
    <location>
        <begin position="284"/>
        <end position="310"/>
    </location>
</feature>
<evidence type="ECO:0000256" key="7">
    <source>
        <dbReference type="RuleBase" id="RU363032"/>
    </source>
</evidence>
<evidence type="ECO:0000313" key="10">
    <source>
        <dbReference type="Proteomes" id="UP000272622"/>
    </source>
</evidence>
<dbReference type="PROSITE" id="PS50928">
    <property type="entry name" value="ABC_TM1"/>
    <property type="match status" value="1"/>
</dbReference>
<keyword evidence="10" id="KW-1185">Reference proteome</keyword>
<evidence type="ECO:0000313" key="9">
    <source>
        <dbReference type="EMBL" id="AZL73662.1"/>
    </source>
</evidence>
<evidence type="ECO:0000256" key="3">
    <source>
        <dbReference type="ARBA" id="ARBA00022475"/>
    </source>
</evidence>
<proteinExistence type="inferred from homology"/>
<dbReference type="InterPro" id="IPR045621">
    <property type="entry name" value="BPD_transp_1_N"/>
</dbReference>
<dbReference type="SUPFAM" id="SSF161098">
    <property type="entry name" value="MetI-like"/>
    <property type="match status" value="1"/>
</dbReference>
<evidence type="ECO:0000256" key="1">
    <source>
        <dbReference type="ARBA" id="ARBA00004651"/>
    </source>
</evidence>
<dbReference type="Gene3D" id="1.10.3720.10">
    <property type="entry name" value="MetI-like"/>
    <property type="match status" value="1"/>
</dbReference>
<gene>
    <name evidence="9" type="ORF">EI693_11450</name>
</gene>
<keyword evidence="3" id="KW-1003">Cell membrane</keyword>
<accession>A0ABM7CQF9</accession>
<dbReference type="EMBL" id="CP034337">
    <property type="protein sequence ID" value="AZL73662.1"/>
    <property type="molecule type" value="Genomic_DNA"/>
</dbReference>
<feature type="transmembrane region" description="Helical" evidence="7">
    <location>
        <begin position="101"/>
        <end position="124"/>
    </location>
</feature>
<comment type="similarity">
    <text evidence="7">Belongs to the binding-protein-dependent transport system permease family.</text>
</comment>
<dbReference type="InterPro" id="IPR000515">
    <property type="entry name" value="MetI-like"/>
</dbReference>
<feature type="transmembrane region" description="Helical" evidence="7">
    <location>
        <begin position="238"/>
        <end position="264"/>
    </location>
</feature>
<keyword evidence="4 7" id="KW-0812">Transmembrane</keyword>
<feature type="transmembrane region" description="Helical" evidence="7">
    <location>
        <begin position="144"/>
        <end position="163"/>
    </location>
</feature>
<comment type="subcellular location">
    <subcellularLocation>
        <location evidence="1 7">Cell membrane</location>
        <topology evidence="1 7">Multi-pass membrane protein</topology>
    </subcellularLocation>
</comment>
<sequence length="318" mass="34214">MRPLRWLTLRLGAGLLGVLSISLLVFLAIRLLPSDPARVILGPGAPASSVQALRHQLGMDRPLASQYLDWLGSALRGDFGQSLDSHVAVVPLLAERLGASLALLGAFALPALLLALALGSLLALRQGGRLDRLCLPLLALFKSLPVFVVAVLLIMLLATSVFTWLPAMSLLDSERSPWAQPRYLALPALTLLLSAAPYLVRLQRAAMIEAWNSDYLDAARLRGIAPWRLLLRHALPNALLPLVQGMALVLSVFFSSVLLVEIAFNYPGLGNLLNDALRRRDVPLIQAGISLVAAFVVLVNLLADALTVLLTPRLRTAG</sequence>
<dbReference type="CDD" id="cd06261">
    <property type="entry name" value="TM_PBP2"/>
    <property type="match status" value="1"/>
</dbReference>
<keyword evidence="5 7" id="KW-1133">Transmembrane helix</keyword>
<keyword evidence="2 7" id="KW-0813">Transport</keyword>
<keyword evidence="6 7" id="KW-0472">Membrane</keyword>
<dbReference type="Proteomes" id="UP000272622">
    <property type="component" value="Chromosome"/>
</dbReference>
<dbReference type="Pfam" id="PF00528">
    <property type="entry name" value="BPD_transp_1"/>
    <property type="match status" value="1"/>
</dbReference>
<evidence type="ECO:0000256" key="4">
    <source>
        <dbReference type="ARBA" id="ARBA00022692"/>
    </source>
</evidence>
<name>A0ABM7CQF9_9PSED</name>
<reference evidence="9 10" key="1">
    <citation type="submission" date="2018-12" db="EMBL/GenBank/DDBJ databases">
        <authorList>
            <person name="Li S."/>
            <person name="Yang R."/>
            <person name="Chen G."/>
            <person name="Zou L."/>
            <person name="Zhang C."/>
            <person name="Chen Y."/>
            <person name="Liu Z."/>
            <person name="Li Y."/>
            <person name="Yan Y."/>
            <person name="Huang M."/>
            <person name="Chen T."/>
        </authorList>
    </citation>
    <scope>NUCLEOTIDE SEQUENCE [LARGE SCALE GENOMIC DNA]</scope>
    <source>
        <strain evidence="9 10">2014</strain>
    </source>
</reference>
<dbReference type="PANTHER" id="PTHR43163:SF3">
    <property type="entry name" value="PEPTIDE ABC TRANSPORTER PERMEASE PROTEIN"/>
    <property type="match status" value="1"/>
</dbReference>
<dbReference type="InterPro" id="IPR035906">
    <property type="entry name" value="MetI-like_sf"/>
</dbReference>
<feature type="domain" description="ABC transmembrane type-1" evidence="8">
    <location>
        <begin position="97"/>
        <end position="310"/>
    </location>
</feature>
<evidence type="ECO:0000256" key="2">
    <source>
        <dbReference type="ARBA" id="ARBA00022448"/>
    </source>
</evidence>
<dbReference type="RefSeq" id="WP_125463782.1">
    <property type="nucleotide sequence ID" value="NZ_CP034337.1"/>
</dbReference>
<evidence type="ECO:0000256" key="5">
    <source>
        <dbReference type="ARBA" id="ARBA00022989"/>
    </source>
</evidence>
<protein>
    <submittedName>
        <fullName evidence="9">ABC transporter permease</fullName>
    </submittedName>
</protein>
<organism evidence="9 10">
    <name type="scientific">Pseudomonas oryziphila</name>
    <dbReference type="NCBI Taxonomy" id="2894079"/>
    <lineage>
        <taxon>Bacteria</taxon>
        <taxon>Pseudomonadati</taxon>
        <taxon>Pseudomonadota</taxon>
        <taxon>Gammaproteobacteria</taxon>
        <taxon>Pseudomonadales</taxon>
        <taxon>Pseudomonadaceae</taxon>
        <taxon>Pseudomonas</taxon>
    </lineage>
</organism>
<feature type="transmembrane region" description="Helical" evidence="7">
    <location>
        <begin position="183"/>
        <end position="200"/>
    </location>
</feature>
<dbReference type="Pfam" id="PF19300">
    <property type="entry name" value="BPD_transp_1_N"/>
    <property type="match status" value="1"/>
</dbReference>
<evidence type="ECO:0000256" key="6">
    <source>
        <dbReference type="ARBA" id="ARBA00023136"/>
    </source>
</evidence>
<dbReference type="PANTHER" id="PTHR43163">
    <property type="entry name" value="DIPEPTIDE TRANSPORT SYSTEM PERMEASE PROTEIN DPPB-RELATED"/>
    <property type="match status" value="1"/>
</dbReference>